<sequence length="235" mass="26808">MTEARRKESPSAAGRLRKAIKGAFPRAKWSEPGRAYGLLTHDMILRSEPGSSGPWPDEAGGGTLFIDLETLGFIGRPLFLIGVLRPLSSKKACLIQYLARDYAEEESILRAFRHHHKSHKIWITFNGKAFDAPFLMERFKYHRLHPLAPGYHLDLLHAARREWRDVLPDCRLKTLESHVCGTWRGEDLDGGKVPEAYHDFVRTGDPTDVVRVLQHNRHDLLTLGKLYRILKPACE</sequence>
<dbReference type="InterPro" id="IPR038720">
    <property type="entry name" value="YprB_RNase_H-like_dom"/>
</dbReference>
<dbReference type="Proteomes" id="UP000777784">
    <property type="component" value="Unassembled WGS sequence"/>
</dbReference>
<dbReference type="Gene3D" id="3.30.420.10">
    <property type="entry name" value="Ribonuclease H-like superfamily/Ribonuclease H"/>
    <property type="match status" value="1"/>
</dbReference>
<dbReference type="Pfam" id="PF13482">
    <property type="entry name" value="RNase_H_2"/>
    <property type="match status" value="1"/>
</dbReference>
<dbReference type="InterPro" id="IPR012337">
    <property type="entry name" value="RNaseH-like_sf"/>
</dbReference>
<protein>
    <submittedName>
        <fullName evidence="2">Ribonuclease H-like domain-containing protein</fullName>
    </submittedName>
</protein>
<feature type="domain" description="YprB ribonuclease H-like" evidence="1">
    <location>
        <begin position="64"/>
        <end position="230"/>
    </location>
</feature>
<organism evidence="2 3">
    <name type="scientific">Eiseniibacteriota bacterium</name>
    <dbReference type="NCBI Taxonomy" id="2212470"/>
    <lineage>
        <taxon>Bacteria</taxon>
        <taxon>Candidatus Eiseniibacteriota</taxon>
    </lineage>
</organism>
<name>A0A948WES3_UNCEI</name>
<gene>
    <name evidence="2" type="ORF">KJ970_19075</name>
</gene>
<evidence type="ECO:0000313" key="3">
    <source>
        <dbReference type="Proteomes" id="UP000777784"/>
    </source>
</evidence>
<dbReference type="GO" id="GO:0003676">
    <property type="term" value="F:nucleic acid binding"/>
    <property type="evidence" value="ECO:0007669"/>
    <property type="project" value="InterPro"/>
</dbReference>
<dbReference type="SUPFAM" id="SSF53098">
    <property type="entry name" value="Ribonuclease H-like"/>
    <property type="match status" value="1"/>
</dbReference>
<dbReference type="AlphaFoldDB" id="A0A948WES3"/>
<dbReference type="PANTHER" id="PTHR38462:SF1">
    <property type="entry name" value="YPRB RIBONUCLEASE H-LIKE DOMAIN-CONTAINING PROTEIN"/>
    <property type="match status" value="1"/>
</dbReference>
<dbReference type="EMBL" id="JAHJDP010000109">
    <property type="protein sequence ID" value="MBU2693023.1"/>
    <property type="molecule type" value="Genomic_DNA"/>
</dbReference>
<evidence type="ECO:0000259" key="1">
    <source>
        <dbReference type="Pfam" id="PF13482"/>
    </source>
</evidence>
<evidence type="ECO:0000313" key="2">
    <source>
        <dbReference type="EMBL" id="MBU2693023.1"/>
    </source>
</evidence>
<proteinExistence type="predicted"/>
<reference evidence="2" key="1">
    <citation type="submission" date="2021-05" db="EMBL/GenBank/DDBJ databases">
        <title>Energy efficiency and biological interactions define the core microbiome of deep oligotrophic groundwater.</title>
        <authorList>
            <person name="Mehrshad M."/>
            <person name="Lopez-Fernandez M."/>
            <person name="Bell E."/>
            <person name="Bernier-Latmani R."/>
            <person name="Bertilsson S."/>
            <person name="Dopson M."/>
        </authorList>
    </citation>
    <scope>NUCLEOTIDE SEQUENCE</scope>
    <source>
        <strain evidence="2">Modern_marine.mb.64</strain>
    </source>
</reference>
<comment type="caution">
    <text evidence="2">The sequence shown here is derived from an EMBL/GenBank/DDBJ whole genome shotgun (WGS) entry which is preliminary data.</text>
</comment>
<accession>A0A948WES3</accession>
<dbReference type="InterPro" id="IPR036397">
    <property type="entry name" value="RNaseH_sf"/>
</dbReference>
<dbReference type="PANTHER" id="PTHR38462">
    <property type="entry name" value="EXONUCLEASE-LIKE PROTEIN"/>
    <property type="match status" value="1"/>
</dbReference>